<organism evidence="3 4">
    <name type="scientific">Propionigenium maris DSM 9537</name>
    <dbReference type="NCBI Taxonomy" id="1123000"/>
    <lineage>
        <taxon>Bacteria</taxon>
        <taxon>Fusobacteriati</taxon>
        <taxon>Fusobacteriota</taxon>
        <taxon>Fusobacteriia</taxon>
        <taxon>Fusobacteriales</taxon>
        <taxon>Fusobacteriaceae</taxon>
        <taxon>Propionigenium</taxon>
    </lineage>
</organism>
<feature type="domain" description="MurNAc-LAA" evidence="2">
    <location>
        <begin position="191"/>
        <end position="340"/>
    </location>
</feature>
<dbReference type="CDD" id="cd02696">
    <property type="entry name" value="MurNAc-LAA"/>
    <property type="match status" value="1"/>
</dbReference>
<evidence type="ECO:0000313" key="3">
    <source>
        <dbReference type="EMBL" id="GLI55668.1"/>
    </source>
</evidence>
<dbReference type="Pfam" id="PF01520">
    <property type="entry name" value="Amidase_3"/>
    <property type="match status" value="1"/>
</dbReference>
<gene>
    <name evidence="3" type="ORF">PM10SUCC1_11820</name>
</gene>
<dbReference type="EMBL" id="BSDY01000004">
    <property type="protein sequence ID" value="GLI55668.1"/>
    <property type="molecule type" value="Genomic_DNA"/>
</dbReference>
<evidence type="ECO:0000259" key="2">
    <source>
        <dbReference type="SMART" id="SM00646"/>
    </source>
</evidence>
<dbReference type="SMART" id="SM00646">
    <property type="entry name" value="Ami_3"/>
    <property type="match status" value="1"/>
</dbReference>
<protein>
    <submittedName>
        <fullName evidence="3">N-acetylmuramoyl-L-alanine amidase</fullName>
    </submittedName>
</protein>
<dbReference type="GO" id="GO:0009253">
    <property type="term" value="P:peptidoglycan catabolic process"/>
    <property type="evidence" value="ECO:0007669"/>
    <property type="project" value="InterPro"/>
</dbReference>
<reference evidence="3" key="1">
    <citation type="submission" date="2022-12" db="EMBL/GenBank/DDBJ databases">
        <title>Reference genome sequencing for broad-spectrum identification of bacterial and archaeal isolates by mass spectrometry.</title>
        <authorList>
            <person name="Sekiguchi Y."/>
            <person name="Tourlousse D.M."/>
        </authorList>
    </citation>
    <scope>NUCLEOTIDE SEQUENCE</scope>
    <source>
        <strain evidence="3">10succ1</strain>
    </source>
</reference>
<evidence type="ECO:0000313" key="4">
    <source>
        <dbReference type="Proteomes" id="UP001144471"/>
    </source>
</evidence>
<keyword evidence="1" id="KW-0378">Hydrolase</keyword>
<keyword evidence="4" id="KW-1185">Reference proteome</keyword>
<sequence length="344" mass="38969">MRYYLLLIFIILSTSLSFGAERIQASNIRFNGTPPQMVIDMGGSTKPKYELNYDEVNRLIFIEFKNTKAAEQFVSRNVNGSYVRKVDVVRYPTSVGVFIHLQKNVDYKLSYRSNPVRFVIDFSKRINKKEYTIIIDAGHGGQDPGAIGFKKYREKDVVFAVAKYLREELKNDFNIVMTRSSDKFIPLNERARIGNRNRGDLFVSIHANSAAAASASGFEVFYYSKKSSPYAAKVAAFENSFGEEYGEDTSNIAQVKGETEYNANKVQSAKIADDLARSYSKRLNMRNRGTHGANFAVLRGFDGPGILVETGFISNSSDVWKLKQSKYQKIMAQEIGKSIRNHFY</sequence>
<proteinExistence type="predicted"/>
<dbReference type="InterPro" id="IPR021731">
    <property type="entry name" value="AMIN_dom"/>
</dbReference>
<comment type="caution">
    <text evidence="3">The sequence shown here is derived from an EMBL/GenBank/DDBJ whole genome shotgun (WGS) entry which is preliminary data.</text>
</comment>
<dbReference type="Pfam" id="PF11741">
    <property type="entry name" value="AMIN"/>
    <property type="match status" value="1"/>
</dbReference>
<dbReference type="InterPro" id="IPR050695">
    <property type="entry name" value="N-acetylmuramoyl_amidase_3"/>
</dbReference>
<dbReference type="AlphaFoldDB" id="A0A9W6LMP4"/>
<dbReference type="GO" id="GO:0008745">
    <property type="term" value="F:N-acetylmuramoyl-L-alanine amidase activity"/>
    <property type="evidence" value="ECO:0007669"/>
    <property type="project" value="InterPro"/>
</dbReference>
<dbReference type="Gene3D" id="2.60.40.3500">
    <property type="match status" value="1"/>
</dbReference>
<accession>A0A9W6LMP4</accession>
<dbReference type="RefSeq" id="WP_281834305.1">
    <property type="nucleotide sequence ID" value="NZ_BSDY01000004.1"/>
</dbReference>
<dbReference type="Proteomes" id="UP001144471">
    <property type="component" value="Unassembled WGS sequence"/>
</dbReference>
<name>A0A9W6LMP4_9FUSO</name>
<dbReference type="PANTHER" id="PTHR30404:SF0">
    <property type="entry name" value="N-ACETYLMURAMOYL-L-ALANINE AMIDASE AMIC"/>
    <property type="match status" value="1"/>
</dbReference>
<evidence type="ECO:0000256" key="1">
    <source>
        <dbReference type="ARBA" id="ARBA00022801"/>
    </source>
</evidence>
<dbReference type="GO" id="GO:0030288">
    <property type="term" value="C:outer membrane-bounded periplasmic space"/>
    <property type="evidence" value="ECO:0007669"/>
    <property type="project" value="TreeGrafter"/>
</dbReference>
<dbReference type="Gene3D" id="3.40.630.40">
    <property type="entry name" value="Zn-dependent exopeptidases"/>
    <property type="match status" value="1"/>
</dbReference>
<dbReference type="InterPro" id="IPR002508">
    <property type="entry name" value="MurNAc-LAA_cat"/>
</dbReference>
<dbReference type="SUPFAM" id="SSF53187">
    <property type="entry name" value="Zn-dependent exopeptidases"/>
    <property type="match status" value="1"/>
</dbReference>
<dbReference type="PANTHER" id="PTHR30404">
    <property type="entry name" value="N-ACETYLMURAMOYL-L-ALANINE AMIDASE"/>
    <property type="match status" value="1"/>
</dbReference>
<dbReference type="FunFam" id="3.40.630.40:FF:000005">
    <property type="entry name" value="N-acetylmuramoyl-L-alanine amidase (AmiA)"/>
    <property type="match status" value="1"/>
</dbReference>